<keyword evidence="2" id="KW-1185">Reference proteome</keyword>
<protein>
    <submittedName>
        <fullName evidence="1">Uncharacterized protein</fullName>
    </submittedName>
</protein>
<dbReference type="RefSeq" id="WP_380147918.1">
    <property type="nucleotide sequence ID" value="NZ_JBHUOR010000097.1"/>
</dbReference>
<accession>A0ABW5Y1Z4</accession>
<gene>
    <name evidence="1" type="ORF">ACFSY7_11340</name>
</gene>
<name>A0ABW5Y1Z4_9BACL</name>
<evidence type="ECO:0000313" key="1">
    <source>
        <dbReference type="EMBL" id="MFD2869087.1"/>
    </source>
</evidence>
<evidence type="ECO:0000313" key="2">
    <source>
        <dbReference type="Proteomes" id="UP001597568"/>
    </source>
</evidence>
<organism evidence="1 2">
    <name type="scientific">Kurthia populi</name>
    <dbReference type="NCBI Taxonomy" id="1562132"/>
    <lineage>
        <taxon>Bacteria</taxon>
        <taxon>Bacillati</taxon>
        <taxon>Bacillota</taxon>
        <taxon>Bacilli</taxon>
        <taxon>Bacillales</taxon>
        <taxon>Caryophanaceae</taxon>
        <taxon>Kurthia</taxon>
    </lineage>
</organism>
<reference evidence="2" key="1">
    <citation type="journal article" date="2019" name="Int. J. Syst. Evol. Microbiol.">
        <title>The Global Catalogue of Microorganisms (GCM) 10K type strain sequencing project: providing services to taxonomists for standard genome sequencing and annotation.</title>
        <authorList>
            <consortium name="The Broad Institute Genomics Platform"/>
            <consortium name="The Broad Institute Genome Sequencing Center for Infectious Disease"/>
            <person name="Wu L."/>
            <person name="Ma J."/>
        </authorList>
    </citation>
    <scope>NUCLEOTIDE SEQUENCE [LARGE SCALE GENOMIC DNA]</scope>
    <source>
        <strain evidence="2">KCTC 33522</strain>
    </source>
</reference>
<dbReference type="Proteomes" id="UP001597568">
    <property type="component" value="Unassembled WGS sequence"/>
</dbReference>
<dbReference type="EMBL" id="JBHUOR010000097">
    <property type="protein sequence ID" value="MFD2869087.1"/>
    <property type="molecule type" value="Genomic_DNA"/>
</dbReference>
<comment type="caution">
    <text evidence="1">The sequence shown here is derived from an EMBL/GenBank/DDBJ whole genome shotgun (WGS) entry which is preliminary data.</text>
</comment>
<sequence length="49" mass="5700">MVLALVLLLVTPFLCVHIERVDGKLKVTRIYFGVNRDKKDKQKNTNQED</sequence>
<proteinExistence type="predicted"/>